<reference evidence="3" key="2">
    <citation type="submission" date="2016-02" db="EMBL/GenBank/DDBJ databases">
        <title>Draft genome sequence of five rapidly growing Mycobacterium species.</title>
        <authorList>
            <person name="Katahira K."/>
            <person name="Gotou Y."/>
            <person name="Iida K."/>
            <person name="Ogura Y."/>
            <person name="Hayashi T."/>
        </authorList>
    </citation>
    <scope>NUCLEOTIDE SEQUENCE [LARGE SCALE GENOMIC DNA]</scope>
    <source>
        <strain evidence="3">JCM15298</strain>
    </source>
</reference>
<dbReference type="PIRSF" id="PIRSF010372">
    <property type="entry name" value="PaiB"/>
    <property type="match status" value="1"/>
</dbReference>
<dbReference type="OrthoDB" id="9794948at2"/>
<dbReference type="InterPro" id="IPR012349">
    <property type="entry name" value="Split_barrel_FMN-bd"/>
</dbReference>
<evidence type="ECO:0000313" key="2">
    <source>
        <dbReference type="EMBL" id="GAS94126.1"/>
    </source>
</evidence>
<dbReference type="Proteomes" id="UP000069443">
    <property type="component" value="Unassembled WGS sequence"/>
</dbReference>
<proteinExistence type="predicted"/>
<dbReference type="PANTHER" id="PTHR35802:SF1">
    <property type="entry name" value="PROTEASE SYNTHASE AND SPORULATION PROTEIN PAI 2"/>
    <property type="match status" value="1"/>
</dbReference>
<evidence type="ECO:0000256" key="1">
    <source>
        <dbReference type="SAM" id="MobiDB-lite"/>
    </source>
</evidence>
<dbReference type="Pfam" id="PF04299">
    <property type="entry name" value="FMN_bind_2"/>
    <property type="match status" value="1"/>
</dbReference>
<comment type="caution">
    <text evidence="2">The sequence shown here is derived from an EMBL/GenBank/DDBJ whole genome shotgun (WGS) entry which is preliminary data.</text>
</comment>
<sequence>MYVPAHFAADDASVDDLLTRHGAADLITATPEGLVATMLPFVYDAGQRTLQGHVARNNPQWQLPVLGEALVIVRGSDSYISPSWYASKAEHGRVVPTWNYLTAHVYGTVTVHDDPAWLDALVRRLTDKHEAHRPRPWSVDDAPEKYVSGQLRAIVGIEIAITRIEAKFKLSQNRPAADIDGVINGLKDSGDDDGAEAVQRFRP</sequence>
<feature type="region of interest" description="Disordered" evidence="1">
    <location>
        <begin position="183"/>
        <end position="203"/>
    </location>
</feature>
<dbReference type="RefSeq" id="WP_062655463.1">
    <property type="nucleotide sequence ID" value="NZ_BCSY01000030.1"/>
</dbReference>
<keyword evidence="3" id="KW-1185">Reference proteome</keyword>
<dbReference type="SUPFAM" id="SSF50475">
    <property type="entry name" value="FMN-binding split barrel"/>
    <property type="match status" value="1"/>
</dbReference>
<accession>A0A100W9X6</accession>
<organism evidence="2 3">
    <name type="scientific">Mycolicibacterium canariasense</name>
    <name type="common">Mycobacterium canariasense</name>
    <dbReference type="NCBI Taxonomy" id="228230"/>
    <lineage>
        <taxon>Bacteria</taxon>
        <taxon>Bacillati</taxon>
        <taxon>Actinomycetota</taxon>
        <taxon>Actinomycetes</taxon>
        <taxon>Mycobacteriales</taxon>
        <taxon>Mycobacteriaceae</taxon>
        <taxon>Mycolicibacterium</taxon>
    </lineage>
</organism>
<gene>
    <name evidence="2" type="ORF">RMCC_1092</name>
</gene>
<dbReference type="AlphaFoldDB" id="A0A100W9X6"/>
<dbReference type="STRING" id="228230.RMCC_1092"/>
<dbReference type="EMBL" id="BCSY01000030">
    <property type="protein sequence ID" value="GAS94126.1"/>
    <property type="molecule type" value="Genomic_DNA"/>
</dbReference>
<protein>
    <submittedName>
        <fullName evidence="2">FMN-binding negative transcriptional regulator</fullName>
    </submittedName>
</protein>
<evidence type="ECO:0000313" key="3">
    <source>
        <dbReference type="Proteomes" id="UP000069443"/>
    </source>
</evidence>
<reference evidence="3" key="1">
    <citation type="journal article" date="2016" name="Genome Announc.">
        <title>Draft Genome Sequences of Five Rapidly Growing Mycobacterium Species, M. thermoresistibile, M. fortuitum subsp. acetamidolyticum, M. canariasense, M. brisbanense, and M. novocastrense.</title>
        <authorList>
            <person name="Katahira K."/>
            <person name="Ogura Y."/>
            <person name="Gotoh Y."/>
            <person name="Hayashi T."/>
        </authorList>
    </citation>
    <scope>NUCLEOTIDE SEQUENCE [LARGE SCALE GENOMIC DNA]</scope>
    <source>
        <strain evidence="3">JCM15298</strain>
    </source>
</reference>
<dbReference type="Gene3D" id="2.30.110.10">
    <property type="entry name" value="Electron Transport, Fmn-binding Protein, Chain A"/>
    <property type="match status" value="1"/>
</dbReference>
<name>A0A100W9X6_MYCCR</name>
<dbReference type="PANTHER" id="PTHR35802">
    <property type="entry name" value="PROTEASE SYNTHASE AND SPORULATION PROTEIN PAI 2"/>
    <property type="match status" value="1"/>
</dbReference>
<dbReference type="InterPro" id="IPR007396">
    <property type="entry name" value="TR_PAI2-type"/>
</dbReference>